<reference evidence="3 4" key="1">
    <citation type="submission" date="2023-11" db="EMBL/GenBank/DDBJ databases">
        <authorList>
            <person name="Okamura Y."/>
        </authorList>
    </citation>
    <scope>NUCLEOTIDE SEQUENCE [LARGE SCALE GENOMIC DNA]</scope>
</reference>
<accession>A0AAV1J375</accession>
<feature type="signal peptide" evidence="2">
    <location>
        <begin position="1"/>
        <end position="22"/>
    </location>
</feature>
<dbReference type="EMBL" id="CAVLEF010000004">
    <property type="protein sequence ID" value="CAK1542854.1"/>
    <property type="molecule type" value="Genomic_DNA"/>
</dbReference>
<feature type="region of interest" description="Disordered" evidence="1">
    <location>
        <begin position="120"/>
        <end position="143"/>
    </location>
</feature>
<evidence type="ECO:0000256" key="1">
    <source>
        <dbReference type="SAM" id="MobiDB-lite"/>
    </source>
</evidence>
<sequence length="157" mass="17807">MDYFRSGVLLALCWFNTGEASARHGQGYGQYAYAAIPLHSPLPVLQLLSPQPIQKYMMPKRPRYPTMASASFPNRDLQGYASAHMEYYEPYEYPDSGSSQSLGASEEDAQAVVVYARPNSKGGYTYHKRPTAEPTPTPRPKREPIVFRIHKYKITRE</sequence>
<name>A0AAV1J375_9NEOP</name>
<evidence type="ECO:0000256" key="2">
    <source>
        <dbReference type="SAM" id="SignalP"/>
    </source>
</evidence>
<evidence type="ECO:0000313" key="4">
    <source>
        <dbReference type="Proteomes" id="UP001497472"/>
    </source>
</evidence>
<keyword evidence="4" id="KW-1185">Reference proteome</keyword>
<comment type="caution">
    <text evidence="3">The sequence shown here is derived from an EMBL/GenBank/DDBJ whole genome shotgun (WGS) entry which is preliminary data.</text>
</comment>
<dbReference type="Proteomes" id="UP001497472">
    <property type="component" value="Unassembled WGS sequence"/>
</dbReference>
<keyword evidence="2" id="KW-0732">Signal</keyword>
<gene>
    <name evidence="3" type="ORF">LNINA_LOCUS2702</name>
</gene>
<proteinExistence type="predicted"/>
<feature type="chain" id="PRO_5043942698" evidence="2">
    <location>
        <begin position="23"/>
        <end position="157"/>
    </location>
</feature>
<evidence type="ECO:0000313" key="3">
    <source>
        <dbReference type="EMBL" id="CAK1542854.1"/>
    </source>
</evidence>
<organism evidence="3 4">
    <name type="scientific">Leptosia nina</name>
    <dbReference type="NCBI Taxonomy" id="320188"/>
    <lineage>
        <taxon>Eukaryota</taxon>
        <taxon>Metazoa</taxon>
        <taxon>Ecdysozoa</taxon>
        <taxon>Arthropoda</taxon>
        <taxon>Hexapoda</taxon>
        <taxon>Insecta</taxon>
        <taxon>Pterygota</taxon>
        <taxon>Neoptera</taxon>
        <taxon>Endopterygota</taxon>
        <taxon>Lepidoptera</taxon>
        <taxon>Glossata</taxon>
        <taxon>Ditrysia</taxon>
        <taxon>Papilionoidea</taxon>
        <taxon>Pieridae</taxon>
        <taxon>Pierinae</taxon>
        <taxon>Leptosia</taxon>
    </lineage>
</organism>
<dbReference type="AlphaFoldDB" id="A0AAV1J375"/>
<protein>
    <submittedName>
        <fullName evidence="3">Uncharacterized protein</fullName>
    </submittedName>
</protein>